<feature type="region of interest" description="Disordered" evidence="1">
    <location>
        <begin position="30"/>
        <end position="57"/>
    </location>
</feature>
<evidence type="ECO:0000313" key="3">
    <source>
        <dbReference type="Proteomes" id="UP000022447"/>
    </source>
</evidence>
<protein>
    <submittedName>
        <fullName evidence="2">Uncharacterized protein</fullName>
    </submittedName>
</protein>
<sequence length="57" mass="6483">MNWRSLCRDFLRHSASAGPLIAARDAAEDETDMIEGTHPHQRLERPGPEYQVLPALR</sequence>
<dbReference type="STRING" id="1449350.OCH239_16750"/>
<keyword evidence="3" id="KW-1185">Reference proteome</keyword>
<dbReference type="AlphaFoldDB" id="X7EHX0"/>
<organism evidence="2 3">
    <name type="scientific">Roseivivax halodurans JCM 10272</name>
    <dbReference type="NCBI Taxonomy" id="1449350"/>
    <lineage>
        <taxon>Bacteria</taxon>
        <taxon>Pseudomonadati</taxon>
        <taxon>Pseudomonadota</taxon>
        <taxon>Alphaproteobacteria</taxon>
        <taxon>Rhodobacterales</taxon>
        <taxon>Roseobacteraceae</taxon>
        <taxon>Roseivivax</taxon>
    </lineage>
</organism>
<comment type="caution">
    <text evidence="2">The sequence shown here is derived from an EMBL/GenBank/DDBJ whole genome shotgun (WGS) entry which is preliminary data.</text>
</comment>
<accession>X7EHX0</accession>
<feature type="compositionally biased region" description="Basic and acidic residues" evidence="1">
    <location>
        <begin position="35"/>
        <end position="47"/>
    </location>
</feature>
<gene>
    <name evidence="2" type="ORF">OCH239_16750</name>
</gene>
<proteinExistence type="predicted"/>
<dbReference type="Proteomes" id="UP000022447">
    <property type="component" value="Unassembled WGS sequence"/>
</dbReference>
<name>X7EHX0_9RHOB</name>
<evidence type="ECO:0000313" key="2">
    <source>
        <dbReference type="EMBL" id="ETX15507.1"/>
    </source>
</evidence>
<evidence type="ECO:0000256" key="1">
    <source>
        <dbReference type="SAM" id="MobiDB-lite"/>
    </source>
</evidence>
<dbReference type="EMBL" id="JALZ01000005">
    <property type="protein sequence ID" value="ETX15507.1"/>
    <property type="molecule type" value="Genomic_DNA"/>
</dbReference>
<reference evidence="2 3" key="1">
    <citation type="submission" date="2014-01" db="EMBL/GenBank/DDBJ databases">
        <title>Roseivivax halodurans JCM 10272 Genome Sequencing.</title>
        <authorList>
            <person name="Lai Q."/>
            <person name="Li G."/>
            <person name="Shao Z."/>
        </authorList>
    </citation>
    <scope>NUCLEOTIDE SEQUENCE [LARGE SCALE GENOMIC DNA]</scope>
    <source>
        <strain evidence="2 3">JCM 10272</strain>
    </source>
</reference>